<keyword evidence="3" id="KW-0808">Transferase</keyword>
<dbReference type="Pfam" id="PF00534">
    <property type="entry name" value="Glycos_transf_1"/>
    <property type="match status" value="1"/>
</dbReference>
<reference evidence="3" key="1">
    <citation type="submission" date="2018-06" db="EMBL/GenBank/DDBJ databases">
        <authorList>
            <person name="Zhirakovskaya E."/>
        </authorList>
    </citation>
    <scope>NUCLEOTIDE SEQUENCE</scope>
</reference>
<feature type="domain" description="Glycosyltransferase subfamily 4-like N-terminal" evidence="2">
    <location>
        <begin position="15"/>
        <end position="171"/>
    </location>
</feature>
<accession>A0A3B0Y878</accession>
<dbReference type="CDD" id="cd03801">
    <property type="entry name" value="GT4_PimA-like"/>
    <property type="match status" value="1"/>
</dbReference>
<name>A0A3B0Y878_9ZZZZ</name>
<dbReference type="SUPFAM" id="SSF53756">
    <property type="entry name" value="UDP-Glycosyltransferase/glycogen phosphorylase"/>
    <property type="match status" value="1"/>
</dbReference>
<dbReference type="Gene3D" id="3.40.50.2000">
    <property type="entry name" value="Glycogen Phosphorylase B"/>
    <property type="match status" value="2"/>
</dbReference>
<evidence type="ECO:0000313" key="3">
    <source>
        <dbReference type="EMBL" id="VAW71552.1"/>
    </source>
</evidence>
<dbReference type="Pfam" id="PF13439">
    <property type="entry name" value="Glyco_transf_4"/>
    <property type="match status" value="1"/>
</dbReference>
<dbReference type="PANTHER" id="PTHR12526">
    <property type="entry name" value="GLYCOSYLTRANSFERASE"/>
    <property type="match status" value="1"/>
</dbReference>
<dbReference type="AlphaFoldDB" id="A0A3B0Y878"/>
<dbReference type="GO" id="GO:0016757">
    <property type="term" value="F:glycosyltransferase activity"/>
    <property type="evidence" value="ECO:0007669"/>
    <property type="project" value="InterPro"/>
</dbReference>
<feature type="domain" description="Glycosyl transferase family 1" evidence="1">
    <location>
        <begin position="180"/>
        <end position="344"/>
    </location>
</feature>
<organism evidence="3">
    <name type="scientific">hydrothermal vent metagenome</name>
    <dbReference type="NCBI Taxonomy" id="652676"/>
    <lineage>
        <taxon>unclassified sequences</taxon>
        <taxon>metagenomes</taxon>
        <taxon>ecological metagenomes</taxon>
    </lineage>
</organism>
<evidence type="ECO:0000259" key="1">
    <source>
        <dbReference type="Pfam" id="PF00534"/>
    </source>
</evidence>
<protein>
    <submittedName>
        <fullName evidence="3">Glycosyltransferase</fullName>
    </submittedName>
</protein>
<dbReference type="EMBL" id="UOFL01000023">
    <property type="protein sequence ID" value="VAW71552.1"/>
    <property type="molecule type" value="Genomic_DNA"/>
</dbReference>
<dbReference type="PANTHER" id="PTHR12526:SF630">
    <property type="entry name" value="GLYCOSYLTRANSFERASE"/>
    <property type="match status" value="1"/>
</dbReference>
<dbReference type="InterPro" id="IPR028098">
    <property type="entry name" value="Glyco_trans_4-like_N"/>
</dbReference>
<gene>
    <name evidence="3" type="ORF">MNBD_GAMMA12-3565</name>
</gene>
<sequence>MPLKTILHIIDTTGPGGAETVFIDLLTQLPTAKFRAVVVIRGKGWVYEELCRRGVEPILLDAKGSFNWRFLLGLRKIIKRERVDLIQSHLLGSNVYASIAGLITNTPVVATFHGAVDIGENERLKGLKFGAINLGARKIIAVSDSLCQNVIARTPLSSKKLMVIYNGIATAEFQIAPTNRLRQQFGWSKDDIIVGSLGNIRPAKGYEVLLQAAVLLKQKTSFFRFVIAGQGSGSLYKSLLKLRHNLDLNEHVQFLGFNDEPAEFLANLDIFLLSSLTEGFSISTLQAMASQLPVVVTKSGGPEEIVTHAENGWLVEAGDAGAIATALNELGQNSDLCVKLSKNACDHARTSFDIEAMIGAYGDVYTNLMRS</sequence>
<proteinExistence type="predicted"/>
<dbReference type="InterPro" id="IPR001296">
    <property type="entry name" value="Glyco_trans_1"/>
</dbReference>
<evidence type="ECO:0000259" key="2">
    <source>
        <dbReference type="Pfam" id="PF13439"/>
    </source>
</evidence>